<evidence type="ECO:0000256" key="2">
    <source>
        <dbReference type="ARBA" id="ARBA00022475"/>
    </source>
</evidence>
<dbReference type="AlphaFoldDB" id="A0A5B8MSE0"/>
<feature type="transmembrane region" description="Helical" evidence="7">
    <location>
        <begin position="130"/>
        <end position="148"/>
    </location>
</feature>
<dbReference type="Pfam" id="PF07681">
    <property type="entry name" value="DoxX"/>
    <property type="match status" value="1"/>
</dbReference>
<organism evidence="8 9">
    <name type="scientific">Chloropicon primus</name>
    <dbReference type="NCBI Taxonomy" id="1764295"/>
    <lineage>
        <taxon>Eukaryota</taxon>
        <taxon>Viridiplantae</taxon>
        <taxon>Chlorophyta</taxon>
        <taxon>Chloropicophyceae</taxon>
        <taxon>Chloropicales</taxon>
        <taxon>Chloropicaceae</taxon>
        <taxon>Chloropicon</taxon>
    </lineage>
</organism>
<feature type="region of interest" description="Disordered" evidence="6">
    <location>
        <begin position="28"/>
        <end position="47"/>
    </location>
</feature>
<evidence type="ECO:0000256" key="1">
    <source>
        <dbReference type="ARBA" id="ARBA00004651"/>
    </source>
</evidence>
<evidence type="ECO:0008006" key="10">
    <source>
        <dbReference type="Google" id="ProtNLM"/>
    </source>
</evidence>
<dbReference type="PANTHER" id="PTHR33452:SF1">
    <property type="entry name" value="INNER MEMBRANE PROTEIN YPHA-RELATED"/>
    <property type="match status" value="1"/>
</dbReference>
<dbReference type="OrthoDB" id="566921at2759"/>
<keyword evidence="9" id="KW-1185">Reference proteome</keyword>
<evidence type="ECO:0000256" key="5">
    <source>
        <dbReference type="ARBA" id="ARBA00023136"/>
    </source>
</evidence>
<gene>
    <name evidence="8" type="ORF">A3770_07p47500</name>
</gene>
<dbReference type="Proteomes" id="UP000316726">
    <property type="component" value="Chromosome 7"/>
</dbReference>
<protein>
    <recommendedName>
        <fullName evidence="10">DoxX domain-containing protein</fullName>
    </recommendedName>
</protein>
<sequence>MMASPATSTRAARRILPHRVVVGSGRRPAGLARAGGEGGSQQGASEPFNLPAELGILSLRLGTSVMMFHNGLDKLKDPEGFSTFVVEKYLDFLPFDTIAPLLWTYGAITAELACPVLLALGVLGRPSAAALLTTMGFAIYFHLNQTGLEGFPLGVVEAHQYAFETSSLYAGIFFYFLLAGPGKLSLGGGKKE</sequence>
<keyword evidence="4 7" id="KW-1133">Transmembrane helix</keyword>
<keyword evidence="3 7" id="KW-0812">Transmembrane</keyword>
<keyword evidence="2" id="KW-1003">Cell membrane</keyword>
<dbReference type="EMBL" id="CP031040">
    <property type="protein sequence ID" value="QDZ22232.1"/>
    <property type="molecule type" value="Genomic_DNA"/>
</dbReference>
<evidence type="ECO:0000313" key="9">
    <source>
        <dbReference type="Proteomes" id="UP000316726"/>
    </source>
</evidence>
<dbReference type="InterPro" id="IPR051907">
    <property type="entry name" value="DoxX-like_oxidoreductase"/>
</dbReference>
<evidence type="ECO:0000256" key="6">
    <source>
        <dbReference type="SAM" id="MobiDB-lite"/>
    </source>
</evidence>
<evidence type="ECO:0000256" key="3">
    <source>
        <dbReference type="ARBA" id="ARBA00022692"/>
    </source>
</evidence>
<dbReference type="GO" id="GO:0005886">
    <property type="term" value="C:plasma membrane"/>
    <property type="evidence" value="ECO:0007669"/>
    <property type="project" value="UniProtKB-SubCell"/>
</dbReference>
<comment type="subcellular location">
    <subcellularLocation>
        <location evidence="1">Cell membrane</location>
        <topology evidence="1">Multi-pass membrane protein</topology>
    </subcellularLocation>
</comment>
<keyword evidence="5 7" id="KW-0472">Membrane</keyword>
<feature type="transmembrane region" description="Helical" evidence="7">
    <location>
        <begin position="102"/>
        <end position="123"/>
    </location>
</feature>
<proteinExistence type="predicted"/>
<accession>A0A5B8MSE0</accession>
<reference evidence="8 9" key="1">
    <citation type="submission" date="2018-07" db="EMBL/GenBank/DDBJ databases">
        <title>The complete nuclear genome of the prasinophyte Chloropicon primus (CCMP1205).</title>
        <authorList>
            <person name="Pombert J.-F."/>
            <person name="Otis C."/>
            <person name="Turmel M."/>
            <person name="Lemieux C."/>
        </authorList>
    </citation>
    <scope>NUCLEOTIDE SEQUENCE [LARGE SCALE GENOMIC DNA]</scope>
    <source>
        <strain evidence="8 9">CCMP1205</strain>
    </source>
</reference>
<dbReference type="InterPro" id="IPR032808">
    <property type="entry name" value="DoxX"/>
</dbReference>
<evidence type="ECO:0000313" key="8">
    <source>
        <dbReference type="EMBL" id="QDZ22232.1"/>
    </source>
</evidence>
<evidence type="ECO:0000256" key="4">
    <source>
        <dbReference type="ARBA" id="ARBA00022989"/>
    </source>
</evidence>
<dbReference type="PANTHER" id="PTHR33452">
    <property type="entry name" value="OXIDOREDUCTASE CATD-RELATED"/>
    <property type="match status" value="1"/>
</dbReference>
<feature type="transmembrane region" description="Helical" evidence="7">
    <location>
        <begin position="168"/>
        <end position="186"/>
    </location>
</feature>
<evidence type="ECO:0000256" key="7">
    <source>
        <dbReference type="SAM" id="Phobius"/>
    </source>
</evidence>
<name>A0A5B8MSE0_9CHLO</name>